<proteinExistence type="predicted"/>
<accession>A0A428UTV8</accession>
<dbReference type="Proteomes" id="UP000288429">
    <property type="component" value="Unassembled WGS sequence"/>
</dbReference>
<protein>
    <submittedName>
        <fullName evidence="2">Uncharacterized protein</fullName>
    </submittedName>
</protein>
<dbReference type="EMBL" id="NIZV01000030">
    <property type="protein sequence ID" value="RSM17706.1"/>
    <property type="molecule type" value="Genomic_DNA"/>
</dbReference>
<comment type="caution">
    <text evidence="2">The sequence shown here is derived from an EMBL/GenBank/DDBJ whole genome shotgun (WGS) entry which is preliminary data.</text>
</comment>
<gene>
    <name evidence="2" type="ORF">CDV31_003476</name>
</gene>
<evidence type="ECO:0000256" key="1">
    <source>
        <dbReference type="SAM" id="MobiDB-lite"/>
    </source>
</evidence>
<sequence>MTTNSASTATAHTNGNSGSIDYSSMLLPFLHDTSSFSDRLVQIANGGATSTYDHEPDASRLNADASNHNKKDNKPMDK</sequence>
<feature type="region of interest" description="Disordered" evidence="1">
    <location>
        <begin position="47"/>
        <end position="78"/>
    </location>
</feature>
<keyword evidence="3" id="KW-1185">Reference proteome</keyword>
<name>A0A428UTV8_9HYPO</name>
<feature type="compositionally biased region" description="Basic and acidic residues" evidence="1">
    <location>
        <begin position="67"/>
        <end position="78"/>
    </location>
</feature>
<evidence type="ECO:0000313" key="3">
    <source>
        <dbReference type="Proteomes" id="UP000288429"/>
    </source>
</evidence>
<evidence type="ECO:0000313" key="2">
    <source>
        <dbReference type="EMBL" id="RSM17706.1"/>
    </source>
</evidence>
<dbReference type="AlphaFoldDB" id="A0A428UTV8"/>
<reference evidence="2 3" key="1">
    <citation type="submission" date="2017-06" db="EMBL/GenBank/DDBJ databases">
        <title>Cmopartive genomic analysis of Ambrosia Fusariam Clade fungi.</title>
        <authorList>
            <person name="Stajich J.E."/>
            <person name="Carrillo J."/>
            <person name="Kijimoto T."/>
            <person name="Eskalen A."/>
            <person name="O'Donnell K."/>
            <person name="Kasson M."/>
        </authorList>
    </citation>
    <scope>NUCLEOTIDE SEQUENCE [LARGE SCALE GENOMIC DNA]</scope>
    <source>
        <strain evidence="2 3">NRRL 20438</strain>
    </source>
</reference>
<organism evidence="2 3">
    <name type="scientific">Fusarium ambrosium</name>
    <dbReference type="NCBI Taxonomy" id="131363"/>
    <lineage>
        <taxon>Eukaryota</taxon>
        <taxon>Fungi</taxon>
        <taxon>Dikarya</taxon>
        <taxon>Ascomycota</taxon>
        <taxon>Pezizomycotina</taxon>
        <taxon>Sordariomycetes</taxon>
        <taxon>Hypocreomycetidae</taxon>
        <taxon>Hypocreales</taxon>
        <taxon>Nectriaceae</taxon>
        <taxon>Fusarium</taxon>
        <taxon>Fusarium solani species complex</taxon>
    </lineage>
</organism>